<evidence type="ECO:0000313" key="3">
    <source>
        <dbReference type="Proteomes" id="UP000183454"/>
    </source>
</evidence>
<dbReference type="RefSeq" id="WP_074666608.1">
    <property type="nucleotide sequence ID" value="NZ_FNNH01000012.1"/>
</dbReference>
<evidence type="ECO:0000313" key="2">
    <source>
        <dbReference type="EMBL" id="SDW46978.1"/>
    </source>
</evidence>
<keyword evidence="1" id="KW-0732">Signal</keyword>
<dbReference type="AlphaFoldDB" id="A0A1H2TTA2"/>
<dbReference type="Proteomes" id="UP000183454">
    <property type="component" value="Unassembled WGS sequence"/>
</dbReference>
<gene>
    <name evidence="2" type="ORF">SAMN05421882_101255</name>
</gene>
<reference evidence="2 3" key="1">
    <citation type="submission" date="2016-10" db="EMBL/GenBank/DDBJ databases">
        <authorList>
            <person name="de Groot N.N."/>
        </authorList>
    </citation>
    <scope>NUCLEOTIDE SEQUENCE [LARGE SCALE GENOMIC DNA]</scope>
    <source>
        <strain evidence="2 3">Nm110</strain>
    </source>
</reference>
<dbReference type="InterPro" id="IPR004658">
    <property type="entry name" value="OMP_Slp"/>
</dbReference>
<dbReference type="PIRSF" id="PIRSF004982">
    <property type="entry name" value="SlP"/>
    <property type="match status" value="1"/>
</dbReference>
<dbReference type="PANTHER" id="PTHR37530">
    <property type="entry name" value="OUTER MEMBRANE PROTEIN SLP"/>
    <property type="match status" value="1"/>
</dbReference>
<protein>
    <submittedName>
        <fullName evidence="2">Outer membrane lipoprotein</fullName>
    </submittedName>
</protein>
<keyword evidence="2" id="KW-0449">Lipoprotein</keyword>
<feature type="chain" id="PRO_5010292578" evidence="1">
    <location>
        <begin position="24"/>
        <end position="184"/>
    </location>
</feature>
<name>A0A1H2TTA2_9PROT</name>
<accession>A0A1H2TTA2</accession>
<dbReference type="EMBL" id="FNNH01000012">
    <property type="protein sequence ID" value="SDW46978.1"/>
    <property type="molecule type" value="Genomic_DNA"/>
</dbReference>
<feature type="signal peptide" evidence="1">
    <location>
        <begin position="1"/>
        <end position="23"/>
    </location>
</feature>
<proteinExistence type="predicted"/>
<organism evidence="2 3">
    <name type="scientific">Nitrosomonas communis</name>
    <dbReference type="NCBI Taxonomy" id="44574"/>
    <lineage>
        <taxon>Bacteria</taxon>
        <taxon>Pseudomonadati</taxon>
        <taxon>Pseudomonadota</taxon>
        <taxon>Betaproteobacteria</taxon>
        <taxon>Nitrosomonadales</taxon>
        <taxon>Nitrosomonadaceae</taxon>
        <taxon>Nitrosomonas</taxon>
    </lineage>
</organism>
<dbReference type="PANTHER" id="PTHR37530:SF1">
    <property type="entry name" value="OUTER MEMBRANE PROTEIN SLP"/>
    <property type="match status" value="1"/>
</dbReference>
<evidence type="ECO:0000256" key="1">
    <source>
        <dbReference type="SAM" id="SignalP"/>
    </source>
</evidence>
<dbReference type="Pfam" id="PF03843">
    <property type="entry name" value="Slp"/>
    <property type="match status" value="1"/>
</dbReference>
<sequence length="184" mass="21569">MKLRLSIVSLFFLLNGCTSLPPAAIRNIPFVDLSYQTVNQDINAYKDVPIRWGGVIIDVENEKDFSLVQILFYPLDKKGYPYTNKKNEGRFVIESSEFLDPAVFKKDTEITVTGTIKGDIERTIGNKTIQVPLISATAIYLWPKEYRYNYYGPGRYGYYPPYPFGFYGDPYYYRGFYWPYPYRW</sequence>
<dbReference type="GO" id="GO:0019867">
    <property type="term" value="C:outer membrane"/>
    <property type="evidence" value="ECO:0007669"/>
    <property type="project" value="InterPro"/>
</dbReference>